<evidence type="ECO:0000313" key="2">
    <source>
        <dbReference type="EMBL" id="RAG87428.1"/>
    </source>
</evidence>
<name>A0A2X0JI92_9ACTN</name>
<feature type="domain" description="Phosphoribulokinase/uridine kinase" evidence="1">
    <location>
        <begin position="19"/>
        <end position="125"/>
    </location>
</feature>
<dbReference type="OrthoDB" id="3691767at2"/>
<keyword evidence="2" id="KW-0067">ATP-binding</keyword>
<comment type="caution">
    <text evidence="2">The sequence shown here is derived from an EMBL/GenBank/DDBJ whole genome shotgun (WGS) entry which is preliminary data.</text>
</comment>
<dbReference type="SUPFAM" id="SSF52540">
    <property type="entry name" value="P-loop containing nucleoside triphosphate hydrolases"/>
    <property type="match status" value="1"/>
</dbReference>
<dbReference type="GO" id="GO:0005524">
    <property type="term" value="F:ATP binding"/>
    <property type="evidence" value="ECO:0007669"/>
    <property type="project" value="UniProtKB-KW"/>
</dbReference>
<dbReference type="InterPro" id="IPR006083">
    <property type="entry name" value="PRK/URK"/>
</dbReference>
<proteinExistence type="predicted"/>
<keyword evidence="2" id="KW-0547">Nucleotide-binding</keyword>
<dbReference type="RefSeq" id="WP_111498739.1">
    <property type="nucleotide sequence ID" value="NZ_QKYN01000007.1"/>
</dbReference>
<dbReference type="Pfam" id="PF00485">
    <property type="entry name" value="PRK"/>
    <property type="match status" value="1"/>
</dbReference>
<sequence length="225" mass="24236">MSHWCPVATSSVNPSPARVILLCGPSGSGKSTLAERAGLPVLQLDDFYKDGDDPTLPRLHDGSVDWDDPRSWHSDEAVSAIRALCDTGAADVPIYSIPANGRAGSRMLTVDTPVFIAEGIFAAEIVRACEAEGLLADAICLRNHALTTAYRRFLRDVREARKSVPFLIRRGYRLMRAERAVVTRQRDLGATPCNGRDALARVARQGREAAAISGSAAGREQPTAV</sequence>
<dbReference type="GO" id="GO:0016301">
    <property type="term" value="F:kinase activity"/>
    <property type="evidence" value="ECO:0007669"/>
    <property type="project" value="InterPro"/>
</dbReference>
<organism evidence="2 3">
    <name type="scientific">Streptacidiphilus pinicola</name>
    <dbReference type="NCBI Taxonomy" id="2219663"/>
    <lineage>
        <taxon>Bacteria</taxon>
        <taxon>Bacillati</taxon>
        <taxon>Actinomycetota</taxon>
        <taxon>Actinomycetes</taxon>
        <taxon>Kitasatosporales</taxon>
        <taxon>Streptomycetaceae</taxon>
        <taxon>Streptacidiphilus</taxon>
    </lineage>
</organism>
<protein>
    <submittedName>
        <fullName evidence="2">ATP-binding protein</fullName>
    </submittedName>
</protein>
<gene>
    <name evidence="2" type="ORF">DN069_00915</name>
</gene>
<dbReference type="Gene3D" id="3.40.50.300">
    <property type="entry name" value="P-loop containing nucleotide triphosphate hydrolases"/>
    <property type="match status" value="1"/>
</dbReference>
<dbReference type="InterPro" id="IPR027417">
    <property type="entry name" value="P-loop_NTPase"/>
</dbReference>
<reference evidence="2 3" key="1">
    <citation type="submission" date="2018-06" db="EMBL/GenBank/DDBJ databases">
        <title>Streptacidiphilus pinicola sp. nov., isolated from pine grove soil.</title>
        <authorList>
            <person name="Roh S.G."/>
            <person name="Park S."/>
            <person name="Kim M.-K."/>
            <person name="Yun B.-R."/>
            <person name="Park J."/>
            <person name="Kim M.J."/>
            <person name="Kim Y.S."/>
            <person name="Kim S.B."/>
        </authorList>
    </citation>
    <scope>NUCLEOTIDE SEQUENCE [LARGE SCALE GENOMIC DNA]</scope>
    <source>
        <strain evidence="2 3">MMS16-CNU450</strain>
    </source>
</reference>
<dbReference type="EMBL" id="QKYN01000007">
    <property type="protein sequence ID" value="RAG87428.1"/>
    <property type="molecule type" value="Genomic_DNA"/>
</dbReference>
<evidence type="ECO:0000259" key="1">
    <source>
        <dbReference type="Pfam" id="PF00485"/>
    </source>
</evidence>
<dbReference type="AlphaFoldDB" id="A0A2X0JI92"/>
<accession>A0A2X0JI92</accession>
<evidence type="ECO:0000313" key="3">
    <source>
        <dbReference type="Proteomes" id="UP000248889"/>
    </source>
</evidence>
<dbReference type="Proteomes" id="UP000248889">
    <property type="component" value="Unassembled WGS sequence"/>
</dbReference>
<keyword evidence="3" id="KW-1185">Reference proteome</keyword>